<keyword evidence="4" id="KW-1278">Translocase</keyword>
<dbReference type="GO" id="GO:0016887">
    <property type="term" value="F:ATP hydrolysis activity"/>
    <property type="evidence" value="ECO:0007669"/>
    <property type="project" value="InterPro"/>
</dbReference>
<keyword evidence="3 6" id="KW-0067">ATP-binding</keyword>
<reference evidence="6 7" key="1">
    <citation type="submission" date="2018-08" db="EMBL/GenBank/DDBJ databases">
        <title>Bacillus jemisoniae sp. nov., Bacillus chryseoplanitiae sp. nov., Bacillus resnikiae sp. nov., and Bacillus frankliniae sp. nov., isolated from Viking spacecraft and associated surfaces.</title>
        <authorList>
            <person name="Seuylemezian A."/>
            <person name="Vaishampayan P."/>
        </authorList>
    </citation>
    <scope>NUCLEOTIDE SEQUENCE [LARGE SCALE GENOMIC DNA]</scope>
    <source>
        <strain evidence="6 7">MA001</strain>
    </source>
</reference>
<evidence type="ECO:0000313" key="7">
    <source>
        <dbReference type="Proteomes" id="UP000266016"/>
    </source>
</evidence>
<dbReference type="AlphaFoldDB" id="A0A398BIV2"/>
<dbReference type="SMART" id="SM00382">
    <property type="entry name" value="AAA"/>
    <property type="match status" value="1"/>
</dbReference>
<dbReference type="SUPFAM" id="SSF52540">
    <property type="entry name" value="P-loop containing nucleoside triphosphate hydrolases"/>
    <property type="match status" value="1"/>
</dbReference>
<dbReference type="PANTHER" id="PTHR42788">
    <property type="entry name" value="TAURINE IMPORT ATP-BINDING PROTEIN-RELATED"/>
    <property type="match status" value="1"/>
</dbReference>
<dbReference type="InterPro" id="IPR003593">
    <property type="entry name" value="AAA+_ATPase"/>
</dbReference>
<evidence type="ECO:0000256" key="4">
    <source>
        <dbReference type="ARBA" id="ARBA00022967"/>
    </source>
</evidence>
<name>A0A398BIV2_9BACI</name>
<accession>A0A398BIV2</accession>
<dbReference type="Pfam" id="PF00005">
    <property type="entry name" value="ABC_tran"/>
    <property type="match status" value="1"/>
</dbReference>
<feature type="domain" description="ABC transporter" evidence="5">
    <location>
        <begin position="14"/>
        <end position="244"/>
    </location>
</feature>
<protein>
    <submittedName>
        <fullName evidence="6">ABC transporter ATP-binding protein</fullName>
    </submittedName>
</protein>
<evidence type="ECO:0000256" key="3">
    <source>
        <dbReference type="ARBA" id="ARBA00022840"/>
    </source>
</evidence>
<gene>
    <name evidence="6" type="ORF">D1953_04980</name>
</gene>
<dbReference type="InterPro" id="IPR017871">
    <property type="entry name" value="ABC_transporter-like_CS"/>
</dbReference>
<dbReference type="CDD" id="cd03293">
    <property type="entry name" value="ABC_NrtD_SsuB_transporters"/>
    <property type="match status" value="1"/>
</dbReference>
<evidence type="ECO:0000313" key="6">
    <source>
        <dbReference type="EMBL" id="RID87690.1"/>
    </source>
</evidence>
<dbReference type="GO" id="GO:0005524">
    <property type="term" value="F:ATP binding"/>
    <property type="evidence" value="ECO:0007669"/>
    <property type="project" value="UniProtKB-KW"/>
</dbReference>
<proteinExistence type="predicted"/>
<comment type="caution">
    <text evidence="6">The sequence shown here is derived from an EMBL/GenBank/DDBJ whole genome shotgun (WGS) entry which is preliminary data.</text>
</comment>
<sequence>MNLKTENVAVPNKIEAKSIYFDYDGLEILNNINLTVKEGEFVVFMGPSGSGKSTFLRLLTGLAQPKQGEILVNNQSVAKSLPDSSVVFQDYSLFPWLTAEENIILALKQKLKKSKTKKELEQLAQGYLELVQLGHAIKKYPGEMSGGMRQRAAIARALSLGSDLMFMDEPFGALDPVTRINLQDLILQVNREQQRTIVFVTHDAEEAIFLADRIVMFTPGPPGKIAEIIDVPFPKTRNRKQLFESLEFIKFRDYVLSVMNRGVFEKLEESYEVRVGGEGI</sequence>
<dbReference type="Gene3D" id="3.40.50.300">
    <property type="entry name" value="P-loop containing nucleotide triphosphate hydrolases"/>
    <property type="match status" value="1"/>
</dbReference>
<evidence type="ECO:0000256" key="1">
    <source>
        <dbReference type="ARBA" id="ARBA00022448"/>
    </source>
</evidence>
<dbReference type="InterPro" id="IPR003439">
    <property type="entry name" value="ABC_transporter-like_ATP-bd"/>
</dbReference>
<keyword evidence="1" id="KW-0813">Transport</keyword>
<dbReference type="InterPro" id="IPR027417">
    <property type="entry name" value="P-loop_NTPase"/>
</dbReference>
<keyword evidence="2" id="KW-0547">Nucleotide-binding</keyword>
<dbReference type="PROSITE" id="PS00211">
    <property type="entry name" value="ABC_TRANSPORTER_1"/>
    <property type="match status" value="1"/>
</dbReference>
<dbReference type="Proteomes" id="UP000266016">
    <property type="component" value="Unassembled WGS sequence"/>
</dbReference>
<evidence type="ECO:0000256" key="2">
    <source>
        <dbReference type="ARBA" id="ARBA00022741"/>
    </source>
</evidence>
<keyword evidence="7" id="KW-1185">Reference proteome</keyword>
<dbReference type="InterPro" id="IPR050166">
    <property type="entry name" value="ABC_transporter_ATP-bind"/>
</dbReference>
<dbReference type="PANTHER" id="PTHR42788:SF13">
    <property type="entry name" value="ALIPHATIC SULFONATES IMPORT ATP-BINDING PROTEIN SSUB"/>
    <property type="match status" value="1"/>
</dbReference>
<evidence type="ECO:0000259" key="5">
    <source>
        <dbReference type="PROSITE" id="PS50893"/>
    </source>
</evidence>
<dbReference type="EMBL" id="QWVS01000011">
    <property type="protein sequence ID" value="RID87690.1"/>
    <property type="molecule type" value="Genomic_DNA"/>
</dbReference>
<organism evidence="6 7">
    <name type="scientific">Peribacillus asahii</name>
    <dbReference type="NCBI Taxonomy" id="228899"/>
    <lineage>
        <taxon>Bacteria</taxon>
        <taxon>Bacillati</taxon>
        <taxon>Bacillota</taxon>
        <taxon>Bacilli</taxon>
        <taxon>Bacillales</taxon>
        <taxon>Bacillaceae</taxon>
        <taxon>Peribacillus</taxon>
    </lineage>
</organism>
<dbReference type="PROSITE" id="PS50893">
    <property type="entry name" value="ABC_TRANSPORTER_2"/>
    <property type="match status" value="1"/>
</dbReference>